<evidence type="ECO:0000259" key="2">
    <source>
        <dbReference type="Pfam" id="PF13785"/>
    </source>
</evidence>
<dbReference type="AlphaFoldDB" id="B4VLX9"/>
<dbReference type="STRING" id="118168.MC7420_475"/>
<dbReference type="HOGENOM" id="CLU_096023_2_0_3"/>
<keyword evidence="1" id="KW-0472">Membrane</keyword>
<dbReference type="InterPro" id="IPR025235">
    <property type="entry name" value="DUF4178"/>
</dbReference>
<organism evidence="3 4">
    <name type="scientific">Coleofasciculus chthonoplastes PCC 7420</name>
    <dbReference type="NCBI Taxonomy" id="118168"/>
    <lineage>
        <taxon>Bacteria</taxon>
        <taxon>Bacillati</taxon>
        <taxon>Cyanobacteriota</taxon>
        <taxon>Cyanophyceae</taxon>
        <taxon>Coleofasciculales</taxon>
        <taxon>Coleofasciculaceae</taxon>
        <taxon>Coleofasciculus</taxon>
    </lineage>
</organism>
<keyword evidence="4" id="KW-1185">Reference proteome</keyword>
<feature type="transmembrane region" description="Helical" evidence="1">
    <location>
        <begin position="6"/>
        <end position="21"/>
    </location>
</feature>
<feature type="domain" description="DUF4178" evidence="2">
    <location>
        <begin position="48"/>
        <end position="180"/>
    </location>
</feature>
<dbReference type="Proteomes" id="UP000003835">
    <property type="component" value="Unassembled WGS sequence"/>
</dbReference>
<dbReference type="Pfam" id="PF13785">
    <property type="entry name" value="DUF4178"/>
    <property type="match status" value="1"/>
</dbReference>
<accession>B4VLX9</accession>
<evidence type="ECO:0000313" key="4">
    <source>
        <dbReference type="Proteomes" id="UP000003835"/>
    </source>
</evidence>
<sequence>MVFVWIGIIVIIATAVVLLVLQQRGQLSGLGERGRLPLEERTVFTLEVGDIVQYMGTDWVVEGKLTYNVGDYAWYEYLLQDGERICWLSVDEDDRVEVALLEPTQQLEMSGEPPKQLTFGGEIYRCVESGVADMTRTGTTLHRTAERCRYFDYEGANNKVLSIEEWDGDIEVTVGERINPRMLTLLPGTGERLYGS</sequence>
<keyword evidence="1" id="KW-1133">Transmembrane helix</keyword>
<dbReference type="EMBL" id="DS989844">
    <property type="protein sequence ID" value="EDX77338.1"/>
    <property type="molecule type" value="Genomic_DNA"/>
</dbReference>
<evidence type="ECO:0000313" key="3">
    <source>
        <dbReference type="EMBL" id="EDX77338.1"/>
    </source>
</evidence>
<reference evidence="3 4" key="1">
    <citation type="submission" date="2008-07" db="EMBL/GenBank/DDBJ databases">
        <authorList>
            <person name="Tandeau de Marsac N."/>
            <person name="Ferriera S."/>
            <person name="Johnson J."/>
            <person name="Kravitz S."/>
            <person name="Beeson K."/>
            <person name="Sutton G."/>
            <person name="Rogers Y.-H."/>
            <person name="Friedman R."/>
            <person name="Frazier M."/>
            <person name="Venter J.C."/>
        </authorList>
    </citation>
    <scope>NUCLEOTIDE SEQUENCE [LARGE SCALE GENOMIC DNA]</scope>
    <source>
        <strain evidence="3 4">PCC 7420</strain>
    </source>
</reference>
<keyword evidence="1" id="KW-0812">Transmembrane</keyword>
<protein>
    <recommendedName>
        <fullName evidence="2">DUF4178 domain-containing protein</fullName>
    </recommendedName>
</protein>
<gene>
    <name evidence="3" type="ORF">MC7420_475</name>
</gene>
<dbReference type="OrthoDB" id="3775810at2"/>
<dbReference type="eggNOG" id="ENOG502ZQSW">
    <property type="taxonomic scope" value="Bacteria"/>
</dbReference>
<name>B4VLX9_9CYAN</name>
<evidence type="ECO:0000256" key="1">
    <source>
        <dbReference type="SAM" id="Phobius"/>
    </source>
</evidence>
<proteinExistence type="predicted"/>
<dbReference type="RefSeq" id="WP_006099450.1">
    <property type="nucleotide sequence ID" value="NZ_DS989844.1"/>
</dbReference>